<dbReference type="eggNOG" id="ENOG50309K1">
    <property type="taxonomic scope" value="Bacteria"/>
</dbReference>
<evidence type="ECO:0000256" key="1">
    <source>
        <dbReference type="SAM" id="MobiDB-lite"/>
    </source>
</evidence>
<name>D4YTG3_9LACO</name>
<proteinExistence type="predicted"/>
<feature type="signal peptide" evidence="2">
    <location>
        <begin position="1"/>
        <end position="23"/>
    </location>
</feature>
<keyword evidence="4" id="KW-1185">Reference proteome</keyword>
<dbReference type="EMBL" id="ADNY01000029">
    <property type="protein sequence ID" value="EFG55633.1"/>
    <property type="molecule type" value="Genomic_DNA"/>
</dbReference>
<dbReference type="RefSeq" id="WP_006351976.1">
    <property type="nucleotide sequence ID" value="NZ_ADNY01000029.1"/>
</dbReference>
<feature type="chain" id="PRO_5039064678" description="Surface layer protein A domain-containing protein" evidence="2">
    <location>
        <begin position="24"/>
        <end position="232"/>
    </location>
</feature>
<gene>
    <name evidence="3" type="ORF">HMPREF0493_0824</name>
</gene>
<dbReference type="STRING" id="83683.B1745_01065"/>
<evidence type="ECO:0008006" key="5">
    <source>
        <dbReference type="Google" id="ProtNLM"/>
    </source>
</evidence>
<dbReference type="OrthoDB" id="2329530at2"/>
<protein>
    <recommendedName>
        <fullName evidence="5">Surface layer protein A domain-containing protein</fullName>
    </recommendedName>
</protein>
<accession>D4YTG3</accession>
<keyword evidence="2" id="KW-0732">Signal</keyword>
<dbReference type="Proteomes" id="UP000004069">
    <property type="component" value="Unassembled WGS sequence"/>
</dbReference>
<sequence length="232" mass="24962">MKLSHKLVMVSVAALMGVSPVLAAAPNANVVQAATSSTHIVYGDKVTATKTMYSVNNSGKKTSKKAYKGLTYKIWRVKEANGEYYYAIQSDSKYWIPAASTKGTVSYKVSGKTITLTTNGKTVTVKSAATKSTSTKKTTSKTTTTKKSSSTSSSSKKTTTKTTVTKLVTVRKAQVYTNKGKKATTYMDSKKYTVIGKGIKINGLGTKTISGVKYYALQPGKYYIKASDVKTR</sequence>
<dbReference type="AlphaFoldDB" id="D4YTG3"/>
<evidence type="ECO:0000256" key="2">
    <source>
        <dbReference type="SAM" id="SignalP"/>
    </source>
</evidence>
<evidence type="ECO:0000313" key="3">
    <source>
        <dbReference type="EMBL" id="EFG55633.1"/>
    </source>
</evidence>
<organism evidence="3 4">
    <name type="scientific">Lactobacillus amylolyticus DSM 11664</name>
    <dbReference type="NCBI Taxonomy" id="585524"/>
    <lineage>
        <taxon>Bacteria</taxon>
        <taxon>Bacillati</taxon>
        <taxon>Bacillota</taxon>
        <taxon>Bacilli</taxon>
        <taxon>Lactobacillales</taxon>
        <taxon>Lactobacillaceae</taxon>
        <taxon>Lactobacillus</taxon>
    </lineage>
</organism>
<reference evidence="3 4" key="1">
    <citation type="submission" date="2010-04" db="EMBL/GenBank/DDBJ databases">
        <authorList>
            <person name="Muzny D."/>
            <person name="Qin X."/>
            <person name="Deng J."/>
            <person name="Jiang H."/>
            <person name="Liu Y."/>
            <person name="Qu J."/>
            <person name="Song X.-Z."/>
            <person name="Zhang L."/>
            <person name="Thornton R."/>
            <person name="Coyle M."/>
            <person name="Francisco L."/>
            <person name="Jackson L."/>
            <person name="Javaid M."/>
            <person name="Korchina V."/>
            <person name="Kovar C."/>
            <person name="Mata R."/>
            <person name="Mathew T."/>
            <person name="Ngo R."/>
            <person name="Nguyen L."/>
            <person name="Nguyen N."/>
            <person name="Okwuonu G."/>
            <person name="Ongeri F."/>
            <person name="Pham C."/>
            <person name="Simmons D."/>
            <person name="Wilczek-Boney K."/>
            <person name="Hale W."/>
            <person name="Jakkamsetti A."/>
            <person name="Pham P."/>
            <person name="Ruth R."/>
            <person name="San Lucas F."/>
            <person name="Warren J."/>
            <person name="Zhang J."/>
            <person name="Zhao Z."/>
            <person name="Zhou C."/>
            <person name="Zhu D."/>
            <person name="Lee S."/>
            <person name="Bess C."/>
            <person name="Blankenburg K."/>
            <person name="Forbes L."/>
            <person name="Fu Q."/>
            <person name="Gubbala S."/>
            <person name="Hirani K."/>
            <person name="Jayaseelan J.C."/>
            <person name="Lara F."/>
            <person name="Munidasa M."/>
            <person name="Palculict T."/>
            <person name="Patil S."/>
            <person name="Pu L.-L."/>
            <person name="Saada N."/>
            <person name="Tang L."/>
            <person name="Weissenberger G."/>
            <person name="Zhu Y."/>
            <person name="Hemphill L."/>
            <person name="Shang Y."/>
            <person name="Youmans B."/>
            <person name="Ayvaz T."/>
            <person name="Ross M."/>
            <person name="Santibanez J."/>
            <person name="Aqrawi P."/>
            <person name="Gross S."/>
            <person name="Joshi V."/>
            <person name="Fowler G."/>
            <person name="Nazareth L."/>
            <person name="Reid J."/>
            <person name="Worley K."/>
            <person name="Petrosino J."/>
            <person name="Highlander S."/>
            <person name="Gibbs R."/>
        </authorList>
    </citation>
    <scope>NUCLEOTIDE SEQUENCE [LARGE SCALE GENOMIC DNA]</scope>
    <source>
        <strain evidence="3 4">DSM 11664</strain>
    </source>
</reference>
<feature type="region of interest" description="Disordered" evidence="1">
    <location>
        <begin position="127"/>
        <end position="157"/>
    </location>
</feature>
<evidence type="ECO:0000313" key="4">
    <source>
        <dbReference type="Proteomes" id="UP000004069"/>
    </source>
</evidence>
<dbReference type="PATRIC" id="fig|585524.9.peg.19"/>
<comment type="caution">
    <text evidence="3">The sequence shown here is derived from an EMBL/GenBank/DDBJ whole genome shotgun (WGS) entry which is preliminary data.</text>
</comment>